<keyword evidence="1" id="KW-1133">Transmembrane helix</keyword>
<gene>
    <name evidence="4" type="ORF">H4Q32_005110</name>
</gene>
<feature type="transmembrane region" description="Helical" evidence="1">
    <location>
        <begin position="147"/>
        <end position="167"/>
    </location>
</feature>
<name>A0ABQ8N1P1_LABRO</name>
<reference evidence="4 5" key="1">
    <citation type="submission" date="2022-01" db="EMBL/GenBank/DDBJ databases">
        <title>A high-quality chromosome-level genome assembly of rohu carp, Labeo rohita.</title>
        <authorList>
            <person name="Arick M.A. II"/>
            <person name="Hsu C.-Y."/>
            <person name="Magbanua Z."/>
            <person name="Pechanova O."/>
            <person name="Grover C."/>
            <person name="Miller E."/>
            <person name="Thrash A."/>
            <person name="Ezzel L."/>
            <person name="Alam S."/>
            <person name="Benzie J."/>
            <person name="Hamilton M."/>
            <person name="Karsi A."/>
            <person name="Lawrence M.L."/>
            <person name="Peterson D.G."/>
        </authorList>
    </citation>
    <scope>NUCLEOTIDE SEQUENCE [LARGE SCALE GENOMIC DNA]</scope>
    <source>
        <strain evidence="5">BAU-BD-2019</strain>
        <tissue evidence="4">Blood</tissue>
    </source>
</reference>
<dbReference type="Gene3D" id="2.60.40.10">
    <property type="entry name" value="Immunoglobulins"/>
    <property type="match status" value="1"/>
</dbReference>
<feature type="signal peptide" evidence="2">
    <location>
        <begin position="1"/>
        <end position="20"/>
    </location>
</feature>
<accession>A0ABQ8N1P1</accession>
<keyword evidence="5" id="KW-1185">Reference proteome</keyword>
<dbReference type="SUPFAM" id="SSF48726">
    <property type="entry name" value="Immunoglobulin"/>
    <property type="match status" value="1"/>
</dbReference>
<dbReference type="InterPro" id="IPR013783">
    <property type="entry name" value="Ig-like_fold"/>
</dbReference>
<evidence type="ECO:0000313" key="5">
    <source>
        <dbReference type="Proteomes" id="UP000830375"/>
    </source>
</evidence>
<evidence type="ECO:0000256" key="2">
    <source>
        <dbReference type="SAM" id="SignalP"/>
    </source>
</evidence>
<comment type="caution">
    <text evidence="4">The sequence shown here is derived from an EMBL/GenBank/DDBJ whole genome shotgun (WGS) entry which is preliminary data.</text>
</comment>
<sequence length="230" mass="26288">MMSAFHGLPTFSLFPIILLGSEVNCVAVVKMPRNTVFVAPVMTELKINCTVTLHGCPRNPRIKWCKITGNDCKALNYSNHIRSEWKNFTEHGGMAFLVFLNISMEDTGFYRCKEGDTSVSHAINVTVTVLGDLNTPPTDDLGWLWPYVYTCSGTVGLVFMAVSFFYVVRCQGRNWTRKDMENKNQYLLTYTFFNALLSLPQYMDKRKNDLLHLPHLCLDSDLLTYVVYRV</sequence>
<dbReference type="InterPro" id="IPR036179">
    <property type="entry name" value="Ig-like_dom_sf"/>
</dbReference>
<feature type="transmembrane region" description="Helical" evidence="1">
    <location>
        <begin position="187"/>
        <end position="203"/>
    </location>
</feature>
<dbReference type="InterPro" id="IPR007110">
    <property type="entry name" value="Ig-like_dom"/>
</dbReference>
<keyword evidence="2" id="KW-0732">Signal</keyword>
<dbReference type="EMBL" id="JACTAM010000001">
    <property type="protein sequence ID" value="KAI2668396.1"/>
    <property type="molecule type" value="Genomic_DNA"/>
</dbReference>
<dbReference type="PROSITE" id="PS50835">
    <property type="entry name" value="IG_LIKE"/>
    <property type="match status" value="1"/>
</dbReference>
<evidence type="ECO:0000259" key="3">
    <source>
        <dbReference type="PROSITE" id="PS50835"/>
    </source>
</evidence>
<feature type="domain" description="Ig-like" evidence="3">
    <location>
        <begin position="9"/>
        <end position="128"/>
    </location>
</feature>
<evidence type="ECO:0000256" key="1">
    <source>
        <dbReference type="SAM" id="Phobius"/>
    </source>
</evidence>
<dbReference type="PANTHER" id="PTHR37996:SF1">
    <property type="entry name" value="B- AND T-LYMPHOCYTE ATTENUATOR"/>
    <property type="match status" value="1"/>
</dbReference>
<proteinExistence type="predicted"/>
<protein>
    <submittedName>
        <fullName evidence="4">B- and T-lymphocyte attenuator</fullName>
    </submittedName>
</protein>
<organism evidence="4 5">
    <name type="scientific">Labeo rohita</name>
    <name type="common">Indian major carp</name>
    <name type="synonym">Cyprinus rohita</name>
    <dbReference type="NCBI Taxonomy" id="84645"/>
    <lineage>
        <taxon>Eukaryota</taxon>
        <taxon>Metazoa</taxon>
        <taxon>Chordata</taxon>
        <taxon>Craniata</taxon>
        <taxon>Vertebrata</taxon>
        <taxon>Euteleostomi</taxon>
        <taxon>Actinopterygii</taxon>
        <taxon>Neopterygii</taxon>
        <taxon>Teleostei</taxon>
        <taxon>Ostariophysi</taxon>
        <taxon>Cypriniformes</taxon>
        <taxon>Cyprinidae</taxon>
        <taxon>Labeoninae</taxon>
        <taxon>Labeonini</taxon>
        <taxon>Labeo</taxon>
    </lineage>
</organism>
<evidence type="ECO:0000313" key="4">
    <source>
        <dbReference type="EMBL" id="KAI2668396.1"/>
    </source>
</evidence>
<dbReference type="PANTHER" id="PTHR37996">
    <property type="entry name" value="B- AND T-LYMPHOCYTE ATTENUATOR"/>
    <property type="match status" value="1"/>
</dbReference>
<dbReference type="Proteomes" id="UP000830375">
    <property type="component" value="Unassembled WGS sequence"/>
</dbReference>
<keyword evidence="1" id="KW-0472">Membrane</keyword>
<keyword evidence="1" id="KW-0812">Transmembrane</keyword>
<dbReference type="InterPro" id="IPR039257">
    <property type="entry name" value="BTLA"/>
</dbReference>
<feature type="chain" id="PRO_5047245109" evidence="2">
    <location>
        <begin position="21"/>
        <end position="230"/>
    </location>
</feature>